<reference evidence="1 2" key="1">
    <citation type="submission" date="2018-11" db="EMBL/GenBank/DDBJ databases">
        <authorList>
            <consortium name="Pathogen Informatics"/>
        </authorList>
    </citation>
    <scope>NUCLEOTIDE SEQUENCE [LARGE SCALE GENOMIC DNA]</scope>
</reference>
<dbReference type="AlphaFoldDB" id="A0A3P6PXX5"/>
<dbReference type="EMBL" id="UYRU01001698">
    <property type="protein sequence ID" value="VDK32345.1"/>
    <property type="molecule type" value="Genomic_DNA"/>
</dbReference>
<protein>
    <submittedName>
        <fullName evidence="1">Uncharacterized protein</fullName>
    </submittedName>
</protein>
<evidence type="ECO:0000313" key="2">
    <source>
        <dbReference type="Proteomes" id="UP000281553"/>
    </source>
</evidence>
<organism evidence="1 2">
    <name type="scientific">Dibothriocephalus latus</name>
    <name type="common">Fish tapeworm</name>
    <name type="synonym">Diphyllobothrium latum</name>
    <dbReference type="NCBI Taxonomy" id="60516"/>
    <lineage>
        <taxon>Eukaryota</taxon>
        <taxon>Metazoa</taxon>
        <taxon>Spiralia</taxon>
        <taxon>Lophotrochozoa</taxon>
        <taxon>Platyhelminthes</taxon>
        <taxon>Cestoda</taxon>
        <taxon>Eucestoda</taxon>
        <taxon>Diphyllobothriidea</taxon>
        <taxon>Diphyllobothriidae</taxon>
        <taxon>Dibothriocephalus</taxon>
    </lineage>
</organism>
<dbReference type="OrthoDB" id="419198at2759"/>
<sequence length="198" mass="23012">MSELAPEIIIRKGFLRDKIYAKFIEPSNISLDVEGSRKLCTWCGWGWPFIDIGYYTSSATHIQERASYEGVQPTLAKSNVFPLIIRPFYKHWVPAPRNVFAVITQPKPDNVDCYTPGWSHAFETPLQRRSMPCNKLAHRYAFVEHSPLYKNGEQDNLSDLVWLRERLILGNRSIHEIRLVAPRQVAHVDTYEMRVVRL</sequence>
<accession>A0A3P6PXX5</accession>
<gene>
    <name evidence="1" type="ORF">DILT_LOCUS414</name>
</gene>
<evidence type="ECO:0000313" key="1">
    <source>
        <dbReference type="EMBL" id="VDK32345.1"/>
    </source>
</evidence>
<proteinExistence type="predicted"/>
<keyword evidence="2" id="KW-1185">Reference proteome</keyword>
<dbReference type="Proteomes" id="UP000281553">
    <property type="component" value="Unassembled WGS sequence"/>
</dbReference>
<name>A0A3P6PXX5_DIBLA</name>